<evidence type="ECO:0000256" key="4">
    <source>
        <dbReference type="SAM" id="MobiDB-lite"/>
    </source>
</evidence>
<gene>
    <name evidence="6" type="ORF">G3A56_25515</name>
</gene>
<protein>
    <submittedName>
        <fullName evidence="6">ATP-binding cassette domain-containing protein</fullName>
    </submittedName>
</protein>
<keyword evidence="2" id="KW-0547">Nucleotide-binding</keyword>
<evidence type="ECO:0000256" key="2">
    <source>
        <dbReference type="ARBA" id="ARBA00022741"/>
    </source>
</evidence>
<dbReference type="EMBL" id="CP048636">
    <property type="protein sequence ID" value="QIB41221.1"/>
    <property type="molecule type" value="Genomic_DNA"/>
</dbReference>
<dbReference type="PANTHER" id="PTHR45772">
    <property type="entry name" value="CONSERVED COMPONENT OF ABC TRANSPORTER FOR NATURAL AMINO ACIDS-RELATED"/>
    <property type="match status" value="1"/>
</dbReference>
<evidence type="ECO:0000256" key="1">
    <source>
        <dbReference type="ARBA" id="ARBA00022448"/>
    </source>
</evidence>
<feature type="region of interest" description="Disordered" evidence="4">
    <location>
        <begin position="123"/>
        <end position="148"/>
    </location>
</feature>
<dbReference type="Pfam" id="PF00005">
    <property type="entry name" value="ABC_tran"/>
    <property type="match status" value="1"/>
</dbReference>
<dbReference type="GO" id="GO:0016887">
    <property type="term" value="F:ATP hydrolysis activity"/>
    <property type="evidence" value="ECO:0007669"/>
    <property type="project" value="InterPro"/>
</dbReference>
<organism evidence="6 7">
    <name type="scientific">Rhizobium oryzihabitans</name>
    <dbReference type="NCBI Taxonomy" id="2267833"/>
    <lineage>
        <taxon>Bacteria</taxon>
        <taxon>Pseudomonadati</taxon>
        <taxon>Pseudomonadota</taxon>
        <taxon>Alphaproteobacteria</taxon>
        <taxon>Hyphomicrobiales</taxon>
        <taxon>Rhizobiaceae</taxon>
        <taxon>Rhizobium/Agrobacterium group</taxon>
        <taxon>Rhizobium</taxon>
    </lineage>
</organism>
<dbReference type="GO" id="GO:0005524">
    <property type="term" value="F:ATP binding"/>
    <property type="evidence" value="ECO:0007669"/>
    <property type="project" value="UniProtKB-KW"/>
</dbReference>
<keyword evidence="3 6" id="KW-0067">ATP-binding</keyword>
<feature type="compositionally biased region" description="Polar residues" evidence="4">
    <location>
        <begin position="132"/>
        <end position="148"/>
    </location>
</feature>
<keyword evidence="7" id="KW-1185">Reference proteome</keyword>
<feature type="domain" description="ABC transporter" evidence="5">
    <location>
        <begin position="36"/>
        <end position="125"/>
    </location>
</feature>
<name>A0A7L5BR29_9HYPH</name>
<dbReference type="AlphaFoldDB" id="A0A7L5BR29"/>
<dbReference type="Gene3D" id="3.40.50.300">
    <property type="entry name" value="P-loop containing nucleotide triphosphate hydrolases"/>
    <property type="match status" value="1"/>
</dbReference>
<reference evidence="6 7" key="1">
    <citation type="submission" date="2020-02" db="EMBL/GenBank/DDBJ databases">
        <title>Plant-Promoting Endophytic Bacterium Rhizobium oryzihabitans sp. nov., Isolated from the Root of Rice.</title>
        <authorList>
            <person name="zhao J."/>
            <person name="Zhang G."/>
        </authorList>
    </citation>
    <scope>NUCLEOTIDE SEQUENCE [LARGE SCALE GENOMIC DNA]</scope>
    <source>
        <strain evidence="6 7">M15</strain>
        <plasmid evidence="6 7">p4</plasmid>
    </source>
</reference>
<keyword evidence="1" id="KW-0813">Transport</keyword>
<keyword evidence="6" id="KW-0614">Plasmid</keyword>
<geneLocation type="plasmid" evidence="6 7">
    <name>p4</name>
</geneLocation>
<dbReference type="GO" id="GO:0005886">
    <property type="term" value="C:plasma membrane"/>
    <property type="evidence" value="ECO:0007669"/>
    <property type="project" value="TreeGrafter"/>
</dbReference>
<dbReference type="KEGG" id="roy:G3A56_25515"/>
<evidence type="ECO:0000313" key="6">
    <source>
        <dbReference type="EMBL" id="QIB41221.1"/>
    </source>
</evidence>
<dbReference type="InterPro" id="IPR027417">
    <property type="entry name" value="P-loop_NTPase"/>
</dbReference>
<evidence type="ECO:0000259" key="5">
    <source>
        <dbReference type="Pfam" id="PF00005"/>
    </source>
</evidence>
<proteinExistence type="predicted"/>
<dbReference type="InterPro" id="IPR051120">
    <property type="entry name" value="ABC_AA/LPS_Transport"/>
</dbReference>
<evidence type="ECO:0000313" key="7">
    <source>
        <dbReference type="Proteomes" id="UP000464865"/>
    </source>
</evidence>
<sequence length="148" mass="15698">MSTTSGSAVVSRRHKSGSLRCHNIDVRFGGLAAVTAVDFEAAPNEIVGLIGPNGAGKTTLVNVLSGFQRPTSGEVWLGDTRIDRRPSNWISRHGVVRSFQSVRLFQGLSVSENIEVGAVSMGHPARTHASRRTPSCSGSTSLRSPMSP</sequence>
<dbReference type="Proteomes" id="UP000464865">
    <property type="component" value="Plasmid p4"/>
</dbReference>
<dbReference type="SUPFAM" id="SSF52540">
    <property type="entry name" value="P-loop containing nucleoside triphosphate hydrolases"/>
    <property type="match status" value="1"/>
</dbReference>
<evidence type="ECO:0000256" key="3">
    <source>
        <dbReference type="ARBA" id="ARBA00022840"/>
    </source>
</evidence>
<accession>A0A7L5BR29</accession>
<dbReference type="InterPro" id="IPR003439">
    <property type="entry name" value="ABC_transporter-like_ATP-bd"/>
</dbReference>